<dbReference type="GO" id="GO:0004519">
    <property type="term" value="F:endonuclease activity"/>
    <property type="evidence" value="ECO:0007669"/>
    <property type="project" value="UniProtKB-KW"/>
</dbReference>
<dbReference type="RefSeq" id="WP_006287317.1">
    <property type="nucleotide sequence ID" value="NZ_BALG01000228.1"/>
</dbReference>
<gene>
    <name evidence="5" type="ORF">PPOP_3025</name>
</gene>
<dbReference type="AlphaFoldDB" id="M9LR34"/>
<dbReference type="PANTHER" id="PTHR30408">
    <property type="entry name" value="TYPE-1 RESTRICTION ENZYME ECOKI SPECIFICITY PROTEIN"/>
    <property type="match status" value="1"/>
</dbReference>
<keyword evidence="2" id="KW-0680">Restriction system</keyword>
<dbReference type="CDD" id="cd17260">
    <property type="entry name" value="RMtype1_S_EcoEI-TRD1-CR1_like"/>
    <property type="match status" value="1"/>
</dbReference>
<evidence type="ECO:0000259" key="4">
    <source>
        <dbReference type="Pfam" id="PF01420"/>
    </source>
</evidence>
<dbReference type="InterPro" id="IPR052021">
    <property type="entry name" value="Type-I_RS_S_subunit"/>
</dbReference>
<dbReference type="Pfam" id="PF01420">
    <property type="entry name" value="Methylase_S"/>
    <property type="match status" value="1"/>
</dbReference>
<dbReference type="SUPFAM" id="SSF116734">
    <property type="entry name" value="DNA methylase specificity domain"/>
    <property type="match status" value="2"/>
</dbReference>
<keyword evidence="5" id="KW-0255">Endonuclease</keyword>
<dbReference type="Gene3D" id="3.90.220.20">
    <property type="entry name" value="DNA methylase specificity domains"/>
    <property type="match status" value="2"/>
</dbReference>
<reference evidence="5 6" key="1">
    <citation type="submission" date="2012-10" db="EMBL/GenBank/DDBJ databases">
        <title>Draft Genome Sequence of Paenibacillus popilliae ATCC 14706T.</title>
        <authorList>
            <person name="Iiyama K."/>
            <person name="Mori K."/>
            <person name="Mon H."/>
            <person name="Chieda Y."/>
            <person name="Lee J.M."/>
            <person name="Kusakabe T."/>
            <person name="Tashiro K."/>
            <person name="Asano S."/>
            <person name="Yasunaga-Aoki C."/>
            <person name="Shimizu S."/>
        </authorList>
    </citation>
    <scope>NUCLEOTIDE SEQUENCE [LARGE SCALE GENOMIC DNA]</scope>
    <source>
        <strain evidence="5 6">ATCC 14706</strain>
    </source>
</reference>
<organism evidence="5 6">
    <name type="scientific">Paenibacillus popilliae ATCC 14706</name>
    <dbReference type="NCBI Taxonomy" id="1212764"/>
    <lineage>
        <taxon>Bacteria</taxon>
        <taxon>Bacillati</taxon>
        <taxon>Bacillota</taxon>
        <taxon>Bacilli</taxon>
        <taxon>Bacillales</taxon>
        <taxon>Paenibacillaceae</taxon>
        <taxon>Paenibacillus</taxon>
    </lineage>
</organism>
<keyword evidence="3" id="KW-0238">DNA-binding</keyword>
<name>M9LR34_PAEPP</name>
<comment type="caution">
    <text evidence="5">The sequence shown here is derived from an EMBL/GenBank/DDBJ whole genome shotgun (WGS) entry which is preliminary data.</text>
</comment>
<dbReference type="InterPro" id="IPR044946">
    <property type="entry name" value="Restrct_endonuc_typeI_TRD_sf"/>
</dbReference>
<proteinExistence type="inferred from homology"/>
<evidence type="ECO:0000256" key="3">
    <source>
        <dbReference type="ARBA" id="ARBA00023125"/>
    </source>
</evidence>
<dbReference type="GO" id="GO:0009307">
    <property type="term" value="P:DNA restriction-modification system"/>
    <property type="evidence" value="ECO:0007669"/>
    <property type="project" value="UniProtKB-KW"/>
</dbReference>
<evidence type="ECO:0000256" key="1">
    <source>
        <dbReference type="ARBA" id="ARBA00010923"/>
    </source>
</evidence>
<dbReference type="PANTHER" id="PTHR30408:SF13">
    <property type="entry name" value="TYPE I RESTRICTION ENZYME HINDI SPECIFICITY SUBUNIT"/>
    <property type="match status" value="1"/>
</dbReference>
<sequence length="427" mass="49078">MSFNEGIPRVWDVKPFEQLFAEPTRNGLTRPKRVRGDGIKMVNMGEIFAYDRIFKQDMDRVPVSEKEYDKYILKKGDLLFARQSLTLKGAGKCSIVMTDEEMTFESHLIRARLQKEIADPMFYYYLFKSKIGKELISLIVEQVAAAGIRGSDLVKLKVPVPVILEQRKISEVFSKIDDKIELNNAINKNLEEMAQALFKRWFVDFEFPNENGEPYKSSGGEFEESELGLIPKGWRVRPLIEILEVNPKRTLKKGVNAPYVEMKSITNYYARVTEQYNREFKSGTKFMNGDVLLARITPCLENGKTAYVDFLEENQVGWGSTEYIILRSHQGIPHLFAYFLARSDEFRLYAINNMTGTSGRQRVPEASVSSYPVAIPDTFELFRKFGNTVHPGFELMKKNDLETHSLNLIRDTLLPKLMSGEIRVDQA</sequence>
<dbReference type="InterPro" id="IPR000055">
    <property type="entry name" value="Restrct_endonuc_typeI_TRD"/>
</dbReference>
<dbReference type="OrthoDB" id="9795776at2"/>
<protein>
    <submittedName>
        <fullName evidence="5">Restriction endonuclease S subunit</fullName>
    </submittedName>
</protein>
<accession>M9LR34</accession>
<dbReference type="EMBL" id="BALG01000228">
    <property type="protein sequence ID" value="GAC43626.1"/>
    <property type="molecule type" value="Genomic_DNA"/>
</dbReference>
<keyword evidence="5" id="KW-0378">Hydrolase</keyword>
<dbReference type="Proteomes" id="UP000029453">
    <property type="component" value="Unassembled WGS sequence"/>
</dbReference>
<comment type="similarity">
    <text evidence="1">Belongs to the type-I restriction system S methylase family.</text>
</comment>
<evidence type="ECO:0000313" key="6">
    <source>
        <dbReference type="Proteomes" id="UP000029453"/>
    </source>
</evidence>
<evidence type="ECO:0000256" key="2">
    <source>
        <dbReference type="ARBA" id="ARBA00022747"/>
    </source>
</evidence>
<keyword evidence="5" id="KW-0540">Nuclease</keyword>
<feature type="domain" description="Type I restriction modification DNA specificity" evidence="4">
    <location>
        <begin position="64"/>
        <end position="192"/>
    </location>
</feature>
<keyword evidence="6" id="KW-1185">Reference proteome</keyword>
<evidence type="ECO:0000313" key="5">
    <source>
        <dbReference type="EMBL" id="GAC43626.1"/>
    </source>
</evidence>
<dbReference type="GO" id="GO:0003677">
    <property type="term" value="F:DNA binding"/>
    <property type="evidence" value="ECO:0007669"/>
    <property type="project" value="UniProtKB-KW"/>
</dbReference>
<dbReference type="CDD" id="cd17517">
    <property type="entry name" value="RMtype1_S_EcoKI_StySPI-TRD2-CR2_like"/>
    <property type="match status" value="1"/>
</dbReference>